<gene>
    <name evidence="2" type="ORF">PIB30_007894</name>
</gene>
<evidence type="ECO:0000313" key="2">
    <source>
        <dbReference type="EMBL" id="MED6119004.1"/>
    </source>
</evidence>
<dbReference type="EMBL" id="JASCZI010030225">
    <property type="protein sequence ID" value="MED6119004.1"/>
    <property type="molecule type" value="Genomic_DNA"/>
</dbReference>
<reference evidence="2 3" key="1">
    <citation type="journal article" date="2023" name="Plants (Basel)">
        <title>Bridging the Gap: Combining Genomics and Transcriptomics Approaches to Understand Stylosanthes scabra, an Orphan Legume from the Brazilian Caatinga.</title>
        <authorList>
            <person name="Ferreira-Neto J.R.C."/>
            <person name="da Silva M.D."/>
            <person name="Binneck E."/>
            <person name="de Melo N.F."/>
            <person name="da Silva R.H."/>
            <person name="de Melo A.L.T.M."/>
            <person name="Pandolfi V."/>
            <person name="Bustamante F.O."/>
            <person name="Brasileiro-Vidal A.C."/>
            <person name="Benko-Iseppon A.M."/>
        </authorList>
    </citation>
    <scope>NUCLEOTIDE SEQUENCE [LARGE SCALE GENOMIC DNA]</scope>
    <source>
        <tissue evidence="2">Leaves</tissue>
    </source>
</reference>
<evidence type="ECO:0000256" key="1">
    <source>
        <dbReference type="SAM" id="MobiDB-lite"/>
    </source>
</evidence>
<name>A0ABU6R3M4_9FABA</name>
<keyword evidence="3" id="KW-1185">Reference proteome</keyword>
<evidence type="ECO:0000313" key="3">
    <source>
        <dbReference type="Proteomes" id="UP001341840"/>
    </source>
</evidence>
<protein>
    <recommendedName>
        <fullName evidence="4">Aminotransferase-like plant mobile domain-containing protein</fullName>
    </recommendedName>
</protein>
<sequence length="162" mass="18875">MQLDLMPFSTFVCLPYRTLEEEAVDRVIPQFGGAQNRPHPALNIEFLHSRDGRGSDQWFPQTYQRWHALWATGCLRLYSLLIPAPTADFIQWWILAARRYLVLANHFHRVPPDEIPVEATQRQFGPHTARPNVPHVPDNRRPWRRMMLGRGPPLGTSSDWKT</sequence>
<accession>A0ABU6R3M4</accession>
<proteinExistence type="predicted"/>
<feature type="region of interest" description="Disordered" evidence="1">
    <location>
        <begin position="124"/>
        <end position="162"/>
    </location>
</feature>
<evidence type="ECO:0008006" key="4">
    <source>
        <dbReference type="Google" id="ProtNLM"/>
    </source>
</evidence>
<dbReference type="Proteomes" id="UP001341840">
    <property type="component" value="Unassembled WGS sequence"/>
</dbReference>
<organism evidence="2 3">
    <name type="scientific">Stylosanthes scabra</name>
    <dbReference type="NCBI Taxonomy" id="79078"/>
    <lineage>
        <taxon>Eukaryota</taxon>
        <taxon>Viridiplantae</taxon>
        <taxon>Streptophyta</taxon>
        <taxon>Embryophyta</taxon>
        <taxon>Tracheophyta</taxon>
        <taxon>Spermatophyta</taxon>
        <taxon>Magnoliopsida</taxon>
        <taxon>eudicotyledons</taxon>
        <taxon>Gunneridae</taxon>
        <taxon>Pentapetalae</taxon>
        <taxon>rosids</taxon>
        <taxon>fabids</taxon>
        <taxon>Fabales</taxon>
        <taxon>Fabaceae</taxon>
        <taxon>Papilionoideae</taxon>
        <taxon>50 kb inversion clade</taxon>
        <taxon>dalbergioids sensu lato</taxon>
        <taxon>Dalbergieae</taxon>
        <taxon>Pterocarpus clade</taxon>
        <taxon>Stylosanthes</taxon>
    </lineage>
</organism>
<comment type="caution">
    <text evidence="2">The sequence shown here is derived from an EMBL/GenBank/DDBJ whole genome shotgun (WGS) entry which is preliminary data.</text>
</comment>